<keyword evidence="9" id="KW-0812">Transmembrane</keyword>
<proteinExistence type="inferred from homology"/>
<feature type="domain" description="Peptidase M13 N-terminal" evidence="11">
    <location>
        <begin position="123"/>
        <end position="544"/>
    </location>
</feature>
<dbReference type="KEGG" id="vde:111246716"/>
<dbReference type="InterPro" id="IPR024079">
    <property type="entry name" value="MetalloPept_cat_dom_sf"/>
</dbReference>
<dbReference type="Gene3D" id="1.10.1380.10">
    <property type="entry name" value="Neutral endopeptidase , domain2"/>
    <property type="match status" value="1"/>
</dbReference>
<keyword evidence="6" id="KW-0862">Zinc</keyword>
<keyword evidence="13" id="KW-1185">Reference proteome</keyword>
<sequence length="809" mass="92259">MPGGSCPSPVPPRPLSPSAKKELNGGLERGLVLLVLILTVLCGLILLLLIRASHMEAYIAQRQSELKDTTSIPSIFESTIARTGRGERHGENSSFRTTELCLSPECIYASSSILRSIDPSVDPCQDFYQFACGRWPIHHPLRPDTSNLDTLTLLKNDMRQVFKELLEAPMTKDDSSSTTQAKLLYKSCMNETTAERLREKPLLSLLERLGLRWPLVDPLQYTTENELNNTSSESPYISLPTSNKRRSLPDRSLNENFLNTFDWHRSLGYLRQMKLETFFMIFSQADQQNSSATILQIDQNEPSVPYVDLNSARGRRQIKAYHTTMVLAAELLGANRTQAVVDMKDVVIFELRMRTFMEPSEERRNFTAINHRMTLGQLDAFVPHLRIRKLSSVVFQKQFDPDERLVVYAPNYLKKLNELLKSTPKKTVANYMGWRVVYTLMNFMDKRFVTLRQRYANILAGTSHPIPRWRLCVTLVNLNLGMVTGAMFVTNHYTAFMKSSAESMIRDIRTAFLKQLDDLDWMDSKTKAAARHKAISMRYKVAYPEEILDQNWLDKEHQLNFSADDVFTNILLVSRFRYSKELERFGKPNDLKRWIMNPGTVNAFYTRTGNFITLPAAILQPPMFHPSYPAAKNYGGIGVVIGHEITHGFDDKGRQFNGLGNLAQWWQPEALRKFSDKARCMVEQYSSYKVHEVDMKVNGFKTQGENIADNGGLKQAYAAFRQRQAVSGSAHIRLPGVNFTDDQLFFVTYAQIWCGVSTLERAINEVRFSDHTAPKYRVIGVLSNSAEFSSAFRCPTTSPMNPTNKCSVW</sequence>
<evidence type="ECO:0000256" key="5">
    <source>
        <dbReference type="ARBA" id="ARBA00022801"/>
    </source>
</evidence>
<organism evidence="12 13">
    <name type="scientific">Varroa destructor</name>
    <name type="common">Honeybee mite</name>
    <dbReference type="NCBI Taxonomy" id="109461"/>
    <lineage>
        <taxon>Eukaryota</taxon>
        <taxon>Metazoa</taxon>
        <taxon>Ecdysozoa</taxon>
        <taxon>Arthropoda</taxon>
        <taxon>Chelicerata</taxon>
        <taxon>Arachnida</taxon>
        <taxon>Acari</taxon>
        <taxon>Parasitiformes</taxon>
        <taxon>Mesostigmata</taxon>
        <taxon>Gamasina</taxon>
        <taxon>Dermanyssoidea</taxon>
        <taxon>Varroidae</taxon>
        <taxon>Varroa</taxon>
    </lineage>
</organism>
<dbReference type="PANTHER" id="PTHR11733:SF133">
    <property type="entry name" value="PHOSPHATE-REGULATING NEUTRAL ENDOPEPTIDASE PHEX"/>
    <property type="match status" value="1"/>
</dbReference>
<evidence type="ECO:0000313" key="13">
    <source>
        <dbReference type="Proteomes" id="UP000594260"/>
    </source>
</evidence>
<keyword evidence="3" id="KW-0645">Protease</keyword>
<evidence type="ECO:0000259" key="11">
    <source>
        <dbReference type="Pfam" id="PF05649"/>
    </source>
</evidence>
<dbReference type="GO" id="GO:0046872">
    <property type="term" value="F:metal ion binding"/>
    <property type="evidence" value="ECO:0007669"/>
    <property type="project" value="UniProtKB-KW"/>
</dbReference>
<dbReference type="Pfam" id="PF01431">
    <property type="entry name" value="Peptidase_M13"/>
    <property type="match status" value="1"/>
</dbReference>
<evidence type="ECO:0000256" key="7">
    <source>
        <dbReference type="ARBA" id="ARBA00023049"/>
    </source>
</evidence>
<evidence type="ECO:0000256" key="1">
    <source>
        <dbReference type="ARBA" id="ARBA00001947"/>
    </source>
</evidence>
<name>A0A7M7JLZ5_VARDE</name>
<feature type="region of interest" description="Disordered" evidence="8">
    <location>
        <begin position="226"/>
        <end position="245"/>
    </location>
</feature>
<evidence type="ECO:0000256" key="3">
    <source>
        <dbReference type="ARBA" id="ARBA00022670"/>
    </source>
</evidence>
<dbReference type="EnsemblMetazoa" id="XM_022796768">
    <property type="protein sequence ID" value="XP_022652503"/>
    <property type="gene ID" value="LOC111246716"/>
</dbReference>
<comment type="similarity">
    <text evidence="2">Belongs to the peptidase M13 family.</text>
</comment>
<keyword evidence="9" id="KW-1133">Transmembrane helix</keyword>
<evidence type="ECO:0000256" key="4">
    <source>
        <dbReference type="ARBA" id="ARBA00022723"/>
    </source>
</evidence>
<evidence type="ECO:0000256" key="9">
    <source>
        <dbReference type="SAM" id="Phobius"/>
    </source>
</evidence>
<dbReference type="PROSITE" id="PS51885">
    <property type="entry name" value="NEPRILYSIN"/>
    <property type="match status" value="1"/>
</dbReference>
<keyword evidence="9" id="KW-0472">Membrane</keyword>
<dbReference type="GO" id="GO:0016485">
    <property type="term" value="P:protein processing"/>
    <property type="evidence" value="ECO:0007669"/>
    <property type="project" value="TreeGrafter"/>
</dbReference>
<dbReference type="SUPFAM" id="SSF55486">
    <property type="entry name" value="Metalloproteases ('zincins'), catalytic domain"/>
    <property type="match status" value="1"/>
</dbReference>
<dbReference type="InterPro" id="IPR000718">
    <property type="entry name" value="Peptidase_M13"/>
</dbReference>
<evidence type="ECO:0000259" key="10">
    <source>
        <dbReference type="Pfam" id="PF01431"/>
    </source>
</evidence>
<evidence type="ECO:0000256" key="6">
    <source>
        <dbReference type="ARBA" id="ARBA00022833"/>
    </source>
</evidence>
<dbReference type="InterPro" id="IPR018497">
    <property type="entry name" value="Peptidase_M13_C"/>
</dbReference>
<evidence type="ECO:0000256" key="8">
    <source>
        <dbReference type="SAM" id="MobiDB-lite"/>
    </source>
</evidence>
<feature type="transmembrane region" description="Helical" evidence="9">
    <location>
        <begin position="30"/>
        <end position="50"/>
    </location>
</feature>
<dbReference type="OrthoDB" id="6475849at2759"/>
<evidence type="ECO:0000313" key="12">
    <source>
        <dbReference type="EnsemblMetazoa" id="XP_022652503"/>
    </source>
</evidence>
<dbReference type="GO" id="GO:0005886">
    <property type="term" value="C:plasma membrane"/>
    <property type="evidence" value="ECO:0007669"/>
    <property type="project" value="TreeGrafter"/>
</dbReference>
<accession>A0A7M7JLZ5</accession>
<dbReference type="Gene3D" id="3.40.390.10">
    <property type="entry name" value="Collagenase (Catalytic Domain)"/>
    <property type="match status" value="1"/>
</dbReference>
<dbReference type="InterPro" id="IPR042089">
    <property type="entry name" value="Peptidase_M13_dom_2"/>
</dbReference>
<dbReference type="RefSeq" id="XP_022652503.1">
    <property type="nucleotide sequence ID" value="XM_022796768.1"/>
</dbReference>
<dbReference type="Proteomes" id="UP000594260">
    <property type="component" value="Unplaced"/>
</dbReference>
<keyword evidence="5" id="KW-0378">Hydrolase</keyword>
<dbReference type="PRINTS" id="PR00786">
    <property type="entry name" value="NEPRILYSIN"/>
</dbReference>
<feature type="domain" description="Peptidase M13 C-terminal" evidence="10">
    <location>
        <begin position="602"/>
        <end position="808"/>
    </location>
</feature>
<dbReference type="CDD" id="cd08662">
    <property type="entry name" value="M13"/>
    <property type="match status" value="1"/>
</dbReference>
<dbReference type="PANTHER" id="PTHR11733">
    <property type="entry name" value="ZINC METALLOPROTEASE FAMILY M13 NEPRILYSIN-RELATED"/>
    <property type="match status" value="1"/>
</dbReference>
<dbReference type="OMA" id="ECINESK"/>
<dbReference type="InParanoid" id="A0A7M7JLZ5"/>
<keyword evidence="7" id="KW-0482">Metalloprotease</keyword>
<comment type="cofactor">
    <cofactor evidence="1">
        <name>Zn(2+)</name>
        <dbReference type="ChEBI" id="CHEBI:29105"/>
    </cofactor>
</comment>
<evidence type="ECO:0000256" key="2">
    <source>
        <dbReference type="ARBA" id="ARBA00007357"/>
    </source>
</evidence>
<dbReference type="Pfam" id="PF05649">
    <property type="entry name" value="Peptidase_M13_N"/>
    <property type="match status" value="1"/>
</dbReference>
<dbReference type="GeneID" id="111246716"/>
<dbReference type="AlphaFoldDB" id="A0A7M7JLZ5"/>
<feature type="compositionally biased region" description="Polar residues" evidence="8">
    <location>
        <begin position="226"/>
        <end position="242"/>
    </location>
</feature>
<dbReference type="GO" id="GO:0004222">
    <property type="term" value="F:metalloendopeptidase activity"/>
    <property type="evidence" value="ECO:0007669"/>
    <property type="project" value="InterPro"/>
</dbReference>
<reference evidence="12" key="1">
    <citation type="submission" date="2021-01" db="UniProtKB">
        <authorList>
            <consortium name="EnsemblMetazoa"/>
        </authorList>
    </citation>
    <scope>IDENTIFICATION</scope>
</reference>
<protein>
    <submittedName>
        <fullName evidence="12">Uncharacterized protein</fullName>
    </submittedName>
</protein>
<keyword evidence="4" id="KW-0479">Metal-binding</keyword>
<dbReference type="InterPro" id="IPR008753">
    <property type="entry name" value="Peptidase_M13_N"/>
</dbReference>